<dbReference type="EMBL" id="CM010715">
    <property type="protein sequence ID" value="RZC47689.1"/>
    <property type="molecule type" value="Genomic_DNA"/>
</dbReference>
<organism evidence="1 2">
    <name type="scientific">Papaver somniferum</name>
    <name type="common">Opium poppy</name>
    <dbReference type="NCBI Taxonomy" id="3469"/>
    <lineage>
        <taxon>Eukaryota</taxon>
        <taxon>Viridiplantae</taxon>
        <taxon>Streptophyta</taxon>
        <taxon>Embryophyta</taxon>
        <taxon>Tracheophyta</taxon>
        <taxon>Spermatophyta</taxon>
        <taxon>Magnoliopsida</taxon>
        <taxon>Ranunculales</taxon>
        <taxon>Papaveraceae</taxon>
        <taxon>Papaveroideae</taxon>
        <taxon>Papaver</taxon>
    </lineage>
</organism>
<keyword evidence="2" id="KW-1185">Reference proteome</keyword>
<protein>
    <submittedName>
        <fullName evidence="1">Uncharacterized protein</fullName>
    </submittedName>
</protein>
<dbReference type="Gene3D" id="3.30.300.20">
    <property type="match status" value="1"/>
</dbReference>
<dbReference type="Gramene" id="RZC47689">
    <property type="protein sequence ID" value="RZC47689"/>
    <property type="gene ID" value="C5167_040613"/>
</dbReference>
<gene>
    <name evidence="1" type="ORF">C5167_040613</name>
</gene>
<name>A0A4Y7IJQ7_PAPSO</name>
<dbReference type="AlphaFoldDB" id="A0A4Y7IJQ7"/>
<proteinExistence type="predicted"/>
<reference evidence="1 2" key="1">
    <citation type="journal article" date="2018" name="Science">
        <title>The opium poppy genome and morphinan production.</title>
        <authorList>
            <person name="Guo L."/>
            <person name="Winzer T."/>
            <person name="Yang X."/>
            <person name="Li Y."/>
            <person name="Ning Z."/>
            <person name="He Z."/>
            <person name="Teodor R."/>
            <person name="Lu Y."/>
            <person name="Bowser T.A."/>
            <person name="Graham I.A."/>
            <person name="Ye K."/>
        </authorList>
    </citation>
    <scope>NUCLEOTIDE SEQUENCE [LARGE SCALE GENOMIC DNA]</scope>
    <source>
        <strain evidence="2">cv. HN1</strain>
        <tissue evidence="1">Leaves</tissue>
    </source>
</reference>
<evidence type="ECO:0000313" key="1">
    <source>
        <dbReference type="EMBL" id="RZC47689.1"/>
    </source>
</evidence>
<accession>A0A4Y7IJQ7</accession>
<sequence>MRLMKMEVEVRVAPMRTEIIIKDSRTQNVFGVILEQERCSRAETIRLLSWLLQSTKAHQLIVNDKWDVKELGLEHNRLVVQFHNLYELIGLNDGSPARVAPY</sequence>
<dbReference type="Proteomes" id="UP000316621">
    <property type="component" value="Chromosome 1"/>
</dbReference>
<dbReference type="InterPro" id="IPR015946">
    <property type="entry name" value="KH_dom-like_a/b"/>
</dbReference>
<evidence type="ECO:0000313" key="2">
    <source>
        <dbReference type="Proteomes" id="UP000316621"/>
    </source>
</evidence>